<dbReference type="HAMAP" id="MF_00226_B">
    <property type="entry name" value="CinA_B"/>
    <property type="match status" value="1"/>
</dbReference>
<organism evidence="3 4">
    <name type="scientific">Ginsengibacter hankyongi</name>
    <dbReference type="NCBI Taxonomy" id="2607284"/>
    <lineage>
        <taxon>Bacteria</taxon>
        <taxon>Pseudomonadati</taxon>
        <taxon>Bacteroidota</taxon>
        <taxon>Chitinophagia</taxon>
        <taxon>Chitinophagales</taxon>
        <taxon>Chitinophagaceae</taxon>
        <taxon>Ginsengibacter</taxon>
    </lineage>
</organism>
<accession>A0A5J5IHZ9</accession>
<dbReference type="SUPFAM" id="SSF53218">
    <property type="entry name" value="Molybdenum cofactor biosynthesis proteins"/>
    <property type="match status" value="1"/>
</dbReference>
<proteinExistence type="inferred from homology"/>
<evidence type="ECO:0000259" key="2">
    <source>
        <dbReference type="SMART" id="SM00852"/>
    </source>
</evidence>
<dbReference type="SUPFAM" id="SSF142433">
    <property type="entry name" value="CinA-like"/>
    <property type="match status" value="1"/>
</dbReference>
<dbReference type="NCBIfam" id="TIGR00199">
    <property type="entry name" value="PncC_domain"/>
    <property type="match status" value="1"/>
</dbReference>
<name>A0A5J5IHZ9_9BACT</name>
<sequence length="417" mass="45771">MKNVNASIITIGDELLIGQVIDTNSAWIAQQLNKIGVAVKRRIAVGDSAVDIVDILDEESKYSDIILMTGGLGPTSDDITKNVLCNYFGGKMVVNEGALKNVKYLFEQVFKRPISEVNLRQAEVPDVCEVIQNKRGSAPGMIFNKGRVIYISMPGVPYEMKGIMEEAVIPLLKEKFKLPVIVHRTMLTAGIGESALAEIIKDFEDELPAEIKLAYLPTYGMVRLRLSTSGFDKNAVEENIDKYFNDLKLLAKDYLVTDLDEPMQVVVGKLLKEKNKTVSTAESCTGGYVAHLITSVAGSSKYYEGSIVSYSYNVKESVLGVHGDTLNTLGAVSEQTVVEMLKGLLGKLNTDYGVAISGIMGPDGGTEDKPVGTVWMAVGNKEDYQTQKINLRFSRERNIEVTGMMALNFLRKFILAN</sequence>
<comment type="caution">
    <text evidence="3">The sequence shown here is derived from an EMBL/GenBank/DDBJ whole genome shotgun (WGS) entry which is preliminary data.</text>
</comment>
<dbReference type="InterPro" id="IPR036653">
    <property type="entry name" value="CinA-like_C"/>
</dbReference>
<dbReference type="SMART" id="SM00852">
    <property type="entry name" value="MoCF_biosynth"/>
    <property type="match status" value="1"/>
</dbReference>
<gene>
    <name evidence="3" type="ORF">FW778_00180</name>
</gene>
<dbReference type="Pfam" id="PF00994">
    <property type="entry name" value="MoCF_biosynth"/>
    <property type="match status" value="1"/>
</dbReference>
<dbReference type="Proteomes" id="UP000326903">
    <property type="component" value="Unassembled WGS sequence"/>
</dbReference>
<keyword evidence="4" id="KW-1185">Reference proteome</keyword>
<dbReference type="Gene3D" id="3.40.980.10">
    <property type="entry name" value="MoaB/Mog-like domain"/>
    <property type="match status" value="1"/>
</dbReference>
<dbReference type="Pfam" id="PF18146">
    <property type="entry name" value="CinA_KH"/>
    <property type="match status" value="1"/>
</dbReference>
<reference evidence="3 4" key="1">
    <citation type="submission" date="2019-09" db="EMBL/GenBank/DDBJ databases">
        <title>Draft genome sequence of Ginsengibacter sp. BR5-29.</title>
        <authorList>
            <person name="Im W.-T."/>
        </authorList>
    </citation>
    <scope>NUCLEOTIDE SEQUENCE [LARGE SCALE GENOMIC DNA]</scope>
    <source>
        <strain evidence="3 4">BR5-29</strain>
    </source>
</reference>
<dbReference type="CDD" id="cd00885">
    <property type="entry name" value="cinA"/>
    <property type="match status" value="1"/>
</dbReference>
<evidence type="ECO:0000313" key="3">
    <source>
        <dbReference type="EMBL" id="KAA9040506.1"/>
    </source>
</evidence>
<dbReference type="RefSeq" id="WP_150412565.1">
    <property type="nucleotide sequence ID" value="NZ_VYQF01000001.1"/>
</dbReference>
<dbReference type="InterPro" id="IPR041424">
    <property type="entry name" value="CinA_KH"/>
</dbReference>
<dbReference type="Pfam" id="PF02464">
    <property type="entry name" value="CinA"/>
    <property type="match status" value="1"/>
</dbReference>
<dbReference type="AlphaFoldDB" id="A0A5J5IHZ9"/>
<dbReference type="InterPro" id="IPR008135">
    <property type="entry name" value="Competence-induced_CinA"/>
</dbReference>
<dbReference type="Gene3D" id="3.90.950.20">
    <property type="entry name" value="CinA-like"/>
    <property type="match status" value="1"/>
</dbReference>
<dbReference type="InterPro" id="IPR001453">
    <property type="entry name" value="MoaB/Mog_dom"/>
</dbReference>
<dbReference type="InterPro" id="IPR036425">
    <property type="entry name" value="MoaB/Mog-like_dom_sf"/>
</dbReference>
<dbReference type="NCBIfam" id="TIGR00200">
    <property type="entry name" value="cinA_nterm"/>
    <property type="match status" value="1"/>
</dbReference>
<dbReference type="PANTHER" id="PTHR13939">
    <property type="entry name" value="NICOTINAMIDE-NUCLEOTIDE AMIDOHYDROLASE PNCC"/>
    <property type="match status" value="1"/>
</dbReference>
<dbReference type="InterPro" id="IPR008136">
    <property type="entry name" value="CinA_C"/>
</dbReference>
<dbReference type="PANTHER" id="PTHR13939:SF0">
    <property type="entry name" value="NMN AMIDOHYDROLASE-LIKE PROTEIN YFAY"/>
    <property type="match status" value="1"/>
</dbReference>
<feature type="domain" description="MoaB/Mog" evidence="2">
    <location>
        <begin position="7"/>
        <end position="175"/>
    </location>
</feature>
<dbReference type="InterPro" id="IPR050101">
    <property type="entry name" value="CinA"/>
</dbReference>
<protein>
    <recommendedName>
        <fullName evidence="1">CinA-like protein</fullName>
    </recommendedName>
</protein>
<evidence type="ECO:0000313" key="4">
    <source>
        <dbReference type="Proteomes" id="UP000326903"/>
    </source>
</evidence>
<dbReference type="PIRSF" id="PIRSF006728">
    <property type="entry name" value="CinA"/>
    <property type="match status" value="1"/>
</dbReference>
<dbReference type="EMBL" id="VYQF01000001">
    <property type="protein sequence ID" value="KAA9040506.1"/>
    <property type="molecule type" value="Genomic_DNA"/>
</dbReference>
<evidence type="ECO:0000256" key="1">
    <source>
        <dbReference type="HAMAP-Rule" id="MF_00226"/>
    </source>
</evidence>
<comment type="similarity">
    <text evidence="1">Belongs to the CinA family.</text>
</comment>